<evidence type="ECO:0000313" key="3">
    <source>
        <dbReference type="Proteomes" id="UP001054889"/>
    </source>
</evidence>
<feature type="region of interest" description="Disordered" evidence="1">
    <location>
        <begin position="23"/>
        <end position="95"/>
    </location>
</feature>
<reference evidence="2" key="1">
    <citation type="journal article" date="2018" name="DNA Res.">
        <title>Multiple hybrid de novo genome assembly of finger millet, an orphan allotetraploid crop.</title>
        <authorList>
            <person name="Hatakeyama M."/>
            <person name="Aluri S."/>
            <person name="Balachadran M.T."/>
            <person name="Sivarajan S.R."/>
            <person name="Patrignani A."/>
            <person name="Gruter S."/>
            <person name="Poveda L."/>
            <person name="Shimizu-Inatsugi R."/>
            <person name="Baeten J."/>
            <person name="Francoijs K.J."/>
            <person name="Nataraja K.N."/>
            <person name="Reddy Y.A.N."/>
            <person name="Phadnis S."/>
            <person name="Ravikumar R.L."/>
            <person name="Schlapbach R."/>
            <person name="Sreeman S.M."/>
            <person name="Shimizu K.K."/>
        </authorList>
    </citation>
    <scope>NUCLEOTIDE SEQUENCE</scope>
</reference>
<sequence length="208" mass="22733">MFAYYLQCIRGKTLFLISNNAGHSKKGIHPDSTRAGSTHPRELATSTTCAPRDAAPAQANGSAFPRDATPHDDAPIELRPRPMSDLPRRASPHRARAGLVAAMEEEAERSGPRRPPSLVFAAALWHAQALVAHLRHASSSRGLASTPAFTVRGPSPCLPASLRHLELPPRPPLRQPPSRARCRRVRSRCHIRLPARTRLPALARLHLS</sequence>
<gene>
    <name evidence="2" type="primary">gb17066</name>
    <name evidence="2" type="ORF">PR202_gb17066</name>
</gene>
<protein>
    <submittedName>
        <fullName evidence="2">Uncharacterized protein</fullName>
    </submittedName>
</protein>
<keyword evidence="3" id="KW-1185">Reference proteome</keyword>
<evidence type="ECO:0000256" key="1">
    <source>
        <dbReference type="SAM" id="MobiDB-lite"/>
    </source>
</evidence>
<dbReference type="EMBL" id="BQKI01000081">
    <property type="protein sequence ID" value="GJN28894.1"/>
    <property type="molecule type" value="Genomic_DNA"/>
</dbReference>
<feature type="compositionally biased region" description="Basic and acidic residues" evidence="1">
    <location>
        <begin position="68"/>
        <end position="88"/>
    </location>
</feature>
<proteinExistence type="predicted"/>
<accession>A0AAV5F1Z0</accession>
<comment type="caution">
    <text evidence="2">The sequence shown here is derived from an EMBL/GenBank/DDBJ whole genome shotgun (WGS) entry which is preliminary data.</text>
</comment>
<dbReference type="AlphaFoldDB" id="A0AAV5F1Z0"/>
<organism evidence="2 3">
    <name type="scientific">Eleusine coracana subsp. coracana</name>
    <dbReference type="NCBI Taxonomy" id="191504"/>
    <lineage>
        <taxon>Eukaryota</taxon>
        <taxon>Viridiplantae</taxon>
        <taxon>Streptophyta</taxon>
        <taxon>Embryophyta</taxon>
        <taxon>Tracheophyta</taxon>
        <taxon>Spermatophyta</taxon>
        <taxon>Magnoliopsida</taxon>
        <taxon>Liliopsida</taxon>
        <taxon>Poales</taxon>
        <taxon>Poaceae</taxon>
        <taxon>PACMAD clade</taxon>
        <taxon>Chloridoideae</taxon>
        <taxon>Cynodonteae</taxon>
        <taxon>Eleusininae</taxon>
        <taxon>Eleusine</taxon>
    </lineage>
</organism>
<evidence type="ECO:0000313" key="2">
    <source>
        <dbReference type="EMBL" id="GJN28894.1"/>
    </source>
</evidence>
<name>A0AAV5F1Z0_ELECO</name>
<reference evidence="2" key="2">
    <citation type="submission" date="2021-12" db="EMBL/GenBank/DDBJ databases">
        <title>Resequencing data analysis of finger millet.</title>
        <authorList>
            <person name="Hatakeyama M."/>
            <person name="Aluri S."/>
            <person name="Balachadran M.T."/>
            <person name="Sivarajan S.R."/>
            <person name="Poveda L."/>
            <person name="Shimizu-Inatsugi R."/>
            <person name="Schlapbach R."/>
            <person name="Sreeman S.M."/>
            <person name="Shimizu K.K."/>
        </authorList>
    </citation>
    <scope>NUCLEOTIDE SEQUENCE</scope>
</reference>
<dbReference type="Proteomes" id="UP001054889">
    <property type="component" value="Unassembled WGS sequence"/>
</dbReference>